<protein>
    <submittedName>
        <fullName evidence="1">Tail fiber assembly protein</fullName>
    </submittedName>
</protein>
<dbReference type="EMBL" id="JAUEHU010000012">
    <property type="protein sequence ID" value="MDN0088319.1"/>
    <property type="molecule type" value="Genomic_DNA"/>
</dbReference>
<reference evidence="1" key="1">
    <citation type="submission" date="2023-06" db="EMBL/GenBank/DDBJ databases">
        <authorList>
            <person name="Polev D.E."/>
            <person name="Saitova A.T."/>
            <person name="Bogumilchik E.A."/>
            <person name="Kokorina G.I."/>
            <person name="Voskresenskaia E.A."/>
        </authorList>
    </citation>
    <scope>NUCLEOTIDE SEQUENCE</scope>
    <source>
        <strain evidence="1">2145 StPb PI</strain>
    </source>
</reference>
<dbReference type="Pfam" id="PF02413">
    <property type="entry name" value="Caudo_TAP"/>
    <property type="match status" value="1"/>
</dbReference>
<name>A0AAW7K6S3_9GAMM</name>
<proteinExistence type="predicted"/>
<comment type="caution">
    <text evidence="1">The sequence shown here is derived from an EMBL/GenBank/DDBJ whole genome shotgun (WGS) entry which is preliminary data.</text>
</comment>
<dbReference type="RefSeq" id="WP_289818063.1">
    <property type="nucleotide sequence ID" value="NZ_JAUEHU010000012.1"/>
</dbReference>
<dbReference type="AlphaFoldDB" id="A0AAW7K6S3"/>
<dbReference type="Proteomes" id="UP001167864">
    <property type="component" value="Unassembled WGS sequence"/>
</dbReference>
<organism evidence="1 2">
    <name type="scientific">Yersinia nurmii</name>
    <dbReference type="NCBI Taxonomy" id="685706"/>
    <lineage>
        <taxon>Bacteria</taxon>
        <taxon>Pseudomonadati</taxon>
        <taxon>Pseudomonadota</taxon>
        <taxon>Gammaproteobacteria</taxon>
        <taxon>Enterobacterales</taxon>
        <taxon>Yersiniaceae</taxon>
        <taxon>Yersinia</taxon>
    </lineage>
</organism>
<accession>A0AAW7K6S3</accession>
<sequence length="140" mass="15939">MVYYSANLNGFIPAAWKDDGTYNKKTWPSDAVLLSDEESNEYWKTTPPDRKTIGSLNGRPVWVDIPPPSPEELIYRAGQKKKALREAADSEIEWRQDAVDSGYPEGTEANDLAKWKEYRISLMRLDISTGKSIEWPAMPD</sequence>
<gene>
    <name evidence="1" type="ORF">QVN42_13190</name>
</gene>
<dbReference type="InterPro" id="IPR003458">
    <property type="entry name" value="Phage_T4_Gp38_tail_assem"/>
</dbReference>
<evidence type="ECO:0000313" key="1">
    <source>
        <dbReference type="EMBL" id="MDN0088319.1"/>
    </source>
</evidence>
<evidence type="ECO:0000313" key="2">
    <source>
        <dbReference type="Proteomes" id="UP001167864"/>
    </source>
</evidence>